<protein>
    <submittedName>
        <fullName evidence="2">Uncharacterized protein</fullName>
    </submittedName>
</protein>
<keyword evidence="3" id="KW-1185">Reference proteome</keyword>
<comment type="caution">
    <text evidence="2">The sequence shown here is derived from an EMBL/GenBank/DDBJ whole genome shotgun (WGS) entry which is preliminary data.</text>
</comment>
<evidence type="ECO:0000313" key="2">
    <source>
        <dbReference type="EMBL" id="CAI6335878.1"/>
    </source>
</evidence>
<dbReference type="AlphaFoldDB" id="A0A9W4UKG1"/>
<accession>A0A9W4UKG1</accession>
<dbReference type="OrthoDB" id="5598843at2759"/>
<name>A0A9W4UKG1_9PLEO</name>
<dbReference type="EMBL" id="CAOQHR010000006">
    <property type="protein sequence ID" value="CAI6335878.1"/>
    <property type="molecule type" value="Genomic_DNA"/>
</dbReference>
<gene>
    <name evidence="2" type="ORF">PDIGIT_LOCUS8966</name>
</gene>
<feature type="region of interest" description="Disordered" evidence="1">
    <location>
        <begin position="1"/>
        <end position="76"/>
    </location>
</feature>
<sequence length="167" mass="17891">MSGVADNRSSWQRSQGRGNNRASGSNAPGKDGGRQQAMSALSGNAWKGKAAGSAERAQAQSHSTPPQAEHHPVKDFNTAEVKDFLKKKYLETVAGTSPPSYHDLTSTLADIASKDRPSVYHKVQGDSVAKRSSGAWGSRGNMPHLMPNGQDFFTQLKKQLATLDQGK</sequence>
<evidence type="ECO:0000313" key="3">
    <source>
        <dbReference type="Proteomes" id="UP001152607"/>
    </source>
</evidence>
<evidence type="ECO:0000256" key="1">
    <source>
        <dbReference type="SAM" id="MobiDB-lite"/>
    </source>
</evidence>
<proteinExistence type="predicted"/>
<organism evidence="2 3">
    <name type="scientific">Periconia digitata</name>
    <dbReference type="NCBI Taxonomy" id="1303443"/>
    <lineage>
        <taxon>Eukaryota</taxon>
        <taxon>Fungi</taxon>
        <taxon>Dikarya</taxon>
        <taxon>Ascomycota</taxon>
        <taxon>Pezizomycotina</taxon>
        <taxon>Dothideomycetes</taxon>
        <taxon>Pleosporomycetidae</taxon>
        <taxon>Pleosporales</taxon>
        <taxon>Massarineae</taxon>
        <taxon>Periconiaceae</taxon>
        <taxon>Periconia</taxon>
    </lineage>
</organism>
<reference evidence="2" key="1">
    <citation type="submission" date="2023-01" db="EMBL/GenBank/DDBJ databases">
        <authorList>
            <person name="Van Ghelder C."/>
            <person name="Rancurel C."/>
        </authorList>
    </citation>
    <scope>NUCLEOTIDE SEQUENCE</scope>
    <source>
        <strain evidence="2">CNCM I-4278</strain>
    </source>
</reference>
<feature type="compositionally biased region" description="Polar residues" evidence="1">
    <location>
        <begin position="7"/>
        <end position="26"/>
    </location>
</feature>
<feature type="region of interest" description="Disordered" evidence="1">
    <location>
        <begin position="122"/>
        <end position="149"/>
    </location>
</feature>
<dbReference type="Proteomes" id="UP001152607">
    <property type="component" value="Unassembled WGS sequence"/>
</dbReference>